<accession>A0A9P5BBY7</accession>
<dbReference type="InterPro" id="IPR013525">
    <property type="entry name" value="ABC2_TM"/>
</dbReference>
<evidence type="ECO:0000313" key="13">
    <source>
        <dbReference type="Proteomes" id="UP000737391"/>
    </source>
</evidence>
<feature type="transmembrane region" description="Helical" evidence="10">
    <location>
        <begin position="12"/>
        <end position="30"/>
    </location>
</feature>
<feature type="transmembrane region" description="Helical" evidence="10">
    <location>
        <begin position="687"/>
        <end position="710"/>
    </location>
</feature>
<comment type="subcellular location">
    <subcellularLocation>
        <location evidence="1">Membrane</location>
        <topology evidence="1">Multi-pass membrane protein</topology>
    </subcellularLocation>
</comment>
<dbReference type="CDD" id="cd03232">
    <property type="entry name" value="ABCG_PDR_domain2"/>
    <property type="match status" value="1"/>
</dbReference>
<dbReference type="Pfam" id="PF00005">
    <property type="entry name" value="ABC_tran"/>
    <property type="match status" value="1"/>
</dbReference>
<dbReference type="Proteomes" id="UP000737391">
    <property type="component" value="Unassembled WGS sequence"/>
</dbReference>
<name>A0A9P5BBY7_9HYPO</name>
<evidence type="ECO:0000256" key="4">
    <source>
        <dbReference type="ARBA" id="ARBA00022692"/>
    </source>
</evidence>
<evidence type="ECO:0000256" key="9">
    <source>
        <dbReference type="SAM" id="MobiDB-lite"/>
    </source>
</evidence>
<feature type="transmembrane region" description="Helical" evidence="10">
    <location>
        <begin position="551"/>
        <end position="572"/>
    </location>
</feature>
<dbReference type="OrthoDB" id="245989at2759"/>
<feature type="transmembrane region" description="Helical" evidence="10">
    <location>
        <begin position="623"/>
        <end position="642"/>
    </location>
</feature>
<keyword evidence="5" id="KW-0547">Nucleotide-binding</keyword>
<evidence type="ECO:0000256" key="6">
    <source>
        <dbReference type="ARBA" id="ARBA00022840"/>
    </source>
</evidence>
<comment type="caution">
    <text evidence="12">The sequence shown here is derived from an EMBL/GenBank/DDBJ whole genome shotgun (WGS) entry which is preliminary data.</text>
</comment>
<dbReference type="GO" id="GO:0016020">
    <property type="term" value="C:membrane"/>
    <property type="evidence" value="ECO:0007669"/>
    <property type="project" value="UniProtKB-SubCell"/>
</dbReference>
<dbReference type="Gene3D" id="3.40.50.300">
    <property type="entry name" value="P-loop containing nucleotide triphosphate hydrolases"/>
    <property type="match status" value="1"/>
</dbReference>
<feature type="transmembrane region" description="Helical" evidence="10">
    <location>
        <begin position="803"/>
        <end position="823"/>
    </location>
</feature>
<feature type="domain" description="ABC transporter" evidence="11">
    <location>
        <begin position="213"/>
        <end position="456"/>
    </location>
</feature>
<dbReference type="InterPro" id="IPR003593">
    <property type="entry name" value="AAA+_ATPase"/>
</dbReference>
<feature type="transmembrane region" description="Helical" evidence="10">
    <location>
        <begin position="584"/>
        <end position="602"/>
    </location>
</feature>
<dbReference type="PANTHER" id="PTHR19241">
    <property type="entry name" value="ATP-BINDING CASSETTE TRANSPORTER"/>
    <property type="match status" value="1"/>
</dbReference>
<dbReference type="AlphaFoldDB" id="A0A9P5BBY7"/>
<evidence type="ECO:0000256" key="8">
    <source>
        <dbReference type="ARBA" id="ARBA00023136"/>
    </source>
</evidence>
<evidence type="ECO:0000256" key="5">
    <source>
        <dbReference type="ARBA" id="ARBA00022741"/>
    </source>
</evidence>
<keyword evidence="7 10" id="KW-1133">Transmembrane helix</keyword>
<organism evidence="12 13">
    <name type="scientific">Fusarium agapanthi</name>
    <dbReference type="NCBI Taxonomy" id="1803897"/>
    <lineage>
        <taxon>Eukaryota</taxon>
        <taxon>Fungi</taxon>
        <taxon>Dikarya</taxon>
        <taxon>Ascomycota</taxon>
        <taxon>Pezizomycotina</taxon>
        <taxon>Sordariomycetes</taxon>
        <taxon>Hypocreomycetidae</taxon>
        <taxon>Hypocreales</taxon>
        <taxon>Nectriaceae</taxon>
        <taxon>Fusarium</taxon>
        <taxon>Fusarium fujikuroi species complex</taxon>
    </lineage>
</organism>
<feature type="region of interest" description="Disordered" evidence="9">
    <location>
        <begin position="501"/>
        <end position="527"/>
    </location>
</feature>
<dbReference type="FunFam" id="3.40.50.300:FF:000054">
    <property type="entry name" value="ABC multidrug transporter atrF"/>
    <property type="match status" value="1"/>
</dbReference>
<dbReference type="Pfam" id="PF01061">
    <property type="entry name" value="ABC2_membrane"/>
    <property type="match status" value="2"/>
</dbReference>
<reference evidence="12" key="1">
    <citation type="submission" date="2020-01" db="EMBL/GenBank/DDBJ databases">
        <title>Identification and distribution of gene clusters putatively required for synthesis of sphingolipid metabolism inhibitors in phylogenetically diverse species of the filamentous fungus Fusarium.</title>
        <authorList>
            <person name="Kim H.-S."/>
            <person name="Busman M."/>
            <person name="Brown D.W."/>
            <person name="Divon H."/>
            <person name="Uhlig S."/>
            <person name="Proctor R.H."/>
        </authorList>
    </citation>
    <scope>NUCLEOTIDE SEQUENCE</scope>
    <source>
        <strain evidence="12">NRRL 31653</strain>
    </source>
</reference>
<dbReference type="InterPro" id="IPR003439">
    <property type="entry name" value="ABC_transporter-like_ATP-bd"/>
</dbReference>
<evidence type="ECO:0000256" key="7">
    <source>
        <dbReference type="ARBA" id="ARBA00022989"/>
    </source>
</evidence>
<gene>
    <name evidence="12" type="ORF">FAGAP_4167</name>
</gene>
<dbReference type="GO" id="GO:0005524">
    <property type="term" value="F:ATP binding"/>
    <property type="evidence" value="ECO:0007669"/>
    <property type="project" value="UniProtKB-KW"/>
</dbReference>
<evidence type="ECO:0000259" key="11">
    <source>
        <dbReference type="PROSITE" id="PS50893"/>
    </source>
</evidence>
<dbReference type="Pfam" id="PF19055">
    <property type="entry name" value="ABC2_membrane_7"/>
    <property type="match status" value="1"/>
</dbReference>
<keyword evidence="4 10" id="KW-0812">Transmembrane</keyword>
<feature type="compositionally biased region" description="Polar residues" evidence="9">
    <location>
        <begin position="501"/>
        <end position="514"/>
    </location>
</feature>
<dbReference type="EMBL" id="LUFC02000245">
    <property type="protein sequence ID" value="KAF4499617.1"/>
    <property type="molecule type" value="Genomic_DNA"/>
</dbReference>
<dbReference type="InterPro" id="IPR027417">
    <property type="entry name" value="P-loop_NTPase"/>
</dbReference>
<dbReference type="InterPro" id="IPR043926">
    <property type="entry name" value="ABCG_dom"/>
</dbReference>
<feature type="transmembrane region" description="Helical" evidence="10">
    <location>
        <begin position="134"/>
        <end position="151"/>
    </location>
</feature>
<feature type="transmembrane region" description="Helical" evidence="10">
    <location>
        <begin position="110"/>
        <end position="128"/>
    </location>
</feature>
<dbReference type="InterPro" id="IPR034003">
    <property type="entry name" value="ABCG_PDR_2"/>
</dbReference>
<keyword evidence="6" id="KW-0067">ATP-binding</keyword>
<keyword evidence="8 10" id="KW-0472">Membrane</keyword>
<dbReference type="PROSITE" id="PS50893">
    <property type="entry name" value="ABC_TRANSPORTER_2"/>
    <property type="match status" value="1"/>
</dbReference>
<evidence type="ECO:0000256" key="10">
    <source>
        <dbReference type="SAM" id="Phobius"/>
    </source>
</evidence>
<dbReference type="InterPro" id="IPR010929">
    <property type="entry name" value="PDR_CDR_ABC"/>
</dbReference>
<evidence type="ECO:0000313" key="12">
    <source>
        <dbReference type="EMBL" id="KAF4499617.1"/>
    </source>
</evidence>
<sequence>MLIRDPSITLTMLNSNLFEGMIISSIFYNLPFNTTSFFRRTILLFFIVLINAFGSILEIMTLYAKRKVVEKQSRYAFYHPSAGALSAMTTDLLNCTLYFMCNLRREPGPFFAFLLLSFSITLCSGSRLHHPRNFGIIIAWTVFFMALHLWTTEYVASERSKGEVLVFLREAMYKVSGKRVSDEESGVPTPTGKYEASGSSSDKVEAEKQTSVFHWKDVCYDVKIKRETRRILDHVDGWVKPGTLTALMGVSGAGKTTLLDVLASRVTMGVVSGDMLVNGHSRDSSFQRKTGYVTQQDLHQASSTVREALRFSAMLRQPAKYSKQERLDYVETVLSLLRMDAYADAIIGVPGEGLNVEQRKRLMIAVELVARPQLFLFLDEPTSGPDSQTSWSICDLMEQLTKSGQAILCTIHQPSAMIFQRFDRLLLLAKGGKTVYFGQIGQNSQILMDYFTRNGGPPLPPRANPAEHMLEVIGTAPGTHTDVDWPAAWRQSPEYREVQKELQSLKASQPSATLASGGADPSEYDEFSSPLSTQLREVTKRLFIQYWRSPGYMYSKSILTVGASLFIGLSVIDGENTVRGLQNQMFGVFIFLTIFSQVAEQMMPAFVEQRTLYEARERPAKTYSWQSFMFANLTVEIVWNSYTNEVHSRGITIFLHIWMFFLLASSFAHMIIAGLPNADTAGGVMNLLFMFAFCGVLAGPDALPGFWIFMYRVNPFTYVVEGFLGTTLANAPVTCADNEILEFKPANGTCEEFLSDCMSNMGRYLVGESAGSKTRCQYCAMADTDTFLKGINVSFDNRWRDFGLLWVCVVFNCAAAVAIYWLARVPRRRKDKKE</sequence>
<dbReference type="SMART" id="SM00382">
    <property type="entry name" value="AAA"/>
    <property type="match status" value="1"/>
</dbReference>
<evidence type="ECO:0000256" key="3">
    <source>
        <dbReference type="ARBA" id="ARBA00022448"/>
    </source>
</evidence>
<dbReference type="SUPFAM" id="SSF52540">
    <property type="entry name" value="P-loop containing nucleoside triphosphate hydrolases"/>
    <property type="match status" value="1"/>
</dbReference>
<dbReference type="GO" id="GO:0140359">
    <property type="term" value="F:ABC-type transporter activity"/>
    <property type="evidence" value="ECO:0007669"/>
    <property type="project" value="InterPro"/>
</dbReference>
<proteinExistence type="inferred from homology"/>
<evidence type="ECO:0000256" key="2">
    <source>
        <dbReference type="ARBA" id="ARBA00006012"/>
    </source>
</evidence>
<feature type="transmembrane region" description="Helical" evidence="10">
    <location>
        <begin position="42"/>
        <end position="64"/>
    </location>
</feature>
<keyword evidence="3" id="KW-0813">Transport</keyword>
<keyword evidence="13" id="KW-1185">Reference proteome</keyword>
<protein>
    <submittedName>
        <fullName evidence="12">ATPase</fullName>
    </submittedName>
</protein>
<dbReference type="GO" id="GO:0016887">
    <property type="term" value="F:ATP hydrolysis activity"/>
    <property type="evidence" value="ECO:0007669"/>
    <property type="project" value="InterPro"/>
</dbReference>
<dbReference type="Pfam" id="PF06422">
    <property type="entry name" value="PDR_CDR"/>
    <property type="match status" value="1"/>
</dbReference>
<comment type="similarity">
    <text evidence="2">Belongs to the ABC transporter superfamily. ABCG family. PDR (TC 3.A.1.205) subfamily.</text>
</comment>
<feature type="region of interest" description="Disordered" evidence="9">
    <location>
        <begin position="181"/>
        <end position="202"/>
    </location>
</feature>
<feature type="transmembrane region" description="Helical" evidence="10">
    <location>
        <begin position="654"/>
        <end position="675"/>
    </location>
</feature>
<evidence type="ECO:0000256" key="1">
    <source>
        <dbReference type="ARBA" id="ARBA00004141"/>
    </source>
</evidence>